<proteinExistence type="predicted"/>
<dbReference type="InterPro" id="IPR010982">
    <property type="entry name" value="Lambda_DNA-bd_dom_sf"/>
</dbReference>
<accession>A0A926HY52</accession>
<dbReference type="PROSITE" id="PS50943">
    <property type="entry name" value="HTH_CROC1"/>
    <property type="match status" value="1"/>
</dbReference>
<dbReference type="Proteomes" id="UP000657006">
    <property type="component" value="Unassembled WGS sequence"/>
</dbReference>
<keyword evidence="1" id="KW-0238">DNA-binding</keyword>
<evidence type="ECO:0000256" key="1">
    <source>
        <dbReference type="ARBA" id="ARBA00023125"/>
    </source>
</evidence>
<dbReference type="SUPFAM" id="SSF47413">
    <property type="entry name" value="lambda repressor-like DNA-binding domains"/>
    <property type="match status" value="1"/>
</dbReference>
<evidence type="ECO:0000313" key="3">
    <source>
        <dbReference type="EMBL" id="MBC8544472.1"/>
    </source>
</evidence>
<dbReference type="PANTHER" id="PTHR46558:SF11">
    <property type="entry name" value="HTH-TYPE TRANSCRIPTIONAL REGULATOR XRE"/>
    <property type="match status" value="1"/>
</dbReference>
<evidence type="ECO:0000259" key="2">
    <source>
        <dbReference type="PROSITE" id="PS50943"/>
    </source>
</evidence>
<dbReference type="GO" id="GO:0003677">
    <property type="term" value="F:DNA binding"/>
    <property type="evidence" value="ECO:0007669"/>
    <property type="project" value="UniProtKB-KW"/>
</dbReference>
<protein>
    <submittedName>
        <fullName evidence="3">Helix-turn-helix transcriptional regulator</fullName>
    </submittedName>
</protein>
<keyword evidence="4" id="KW-1185">Reference proteome</keyword>
<gene>
    <name evidence="3" type="ORF">H8730_13070</name>
</gene>
<reference evidence="3" key="1">
    <citation type="submission" date="2020-08" db="EMBL/GenBank/DDBJ databases">
        <title>Genome public.</title>
        <authorList>
            <person name="Liu C."/>
            <person name="Sun Q."/>
        </authorList>
    </citation>
    <scope>NUCLEOTIDE SEQUENCE</scope>
    <source>
        <strain evidence="3">NSJ-32</strain>
    </source>
</reference>
<sequence>MGVTFQTISKWETADSYPDIMALPEIAEVFQVTVDQLLGLQPLEAEGYQRRGADFGMKII</sequence>
<dbReference type="Pfam" id="PF01381">
    <property type="entry name" value="HTH_3"/>
    <property type="match status" value="1"/>
</dbReference>
<evidence type="ECO:0000313" key="4">
    <source>
        <dbReference type="Proteomes" id="UP000657006"/>
    </source>
</evidence>
<dbReference type="EMBL" id="JACRSQ010000023">
    <property type="protein sequence ID" value="MBC8544472.1"/>
    <property type="molecule type" value="Genomic_DNA"/>
</dbReference>
<comment type="caution">
    <text evidence="3">The sequence shown here is derived from an EMBL/GenBank/DDBJ whole genome shotgun (WGS) entry which is preliminary data.</text>
</comment>
<dbReference type="AlphaFoldDB" id="A0A926HY52"/>
<name>A0A926HY52_9FIRM</name>
<feature type="domain" description="HTH cro/C1-type" evidence="2">
    <location>
        <begin position="1"/>
        <end position="37"/>
    </location>
</feature>
<dbReference type="Gene3D" id="1.10.260.40">
    <property type="entry name" value="lambda repressor-like DNA-binding domains"/>
    <property type="match status" value="1"/>
</dbReference>
<dbReference type="PANTHER" id="PTHR46558">
    <property type="entry name" value="TRACRIPTIONAL REGULATORY PROTEIN-RELATED-RELATED"/>
    <property type="match status" value="1"/>
</dbReference>
<organism evidence="3 4">
    <name type="scientific">Bianquea renquensis</name>
    <dbReference type="NCBI Taxonomy" id="2763661"/>
    <lineage>
        <taxon>Bacteria</taxon>
        <taxon>Bacillati</taxon>
        <taxon>Bacillota</taxon>
        <taxon>Clostridia</taxon>
        <taxon>Eubacteriales</taxon>
        <taxon>Bianqueaceae</taxon>
        <taxon>Bianquea</taxon>
    </lineage>
</organism>
<dbReference type="CDD" id="cd00093">
    <property type="entry name" value="HTH_XRE"/>
    <property type="match status" value="1"/>
</dbReference>
<dbReference type="InterPro" id="IPR001387">
    <property type="entry name" value="Cro/C1-type_HTH"/>
</dbReference>